<gene>
    <name evidence="2" type="primary">obgE</name>
    <name evidence="2" type="synonym">cgtA</name>
    <name evidence="2" type="synonym">obg</name>
    <name evidence="2" type="synonym">yhbZ</name>
    <name evidence="2" type="ORF">DC045_23065</name>
</gene>
<dbReference type="PROSITE" id="PS51883">
    <property type="entry name" value="OBG"/>
    <property type="match status" value="1"/>
</dbReference>
<dbReference type="PANTHER" id="PTHR11702:SF31">
    <property type="entry name" value="MITOCHONDRIAL RIBOSOME-ASSOCIATED GTPASE 2"/>
    <property type="match status" value="1"/>
</dbReference>
<dbReference type="InterPro" id="IPR006169">
    <property type="entry name" value="GTP1_OBG_dom"/>
</dbReference>
<feature type="non-terminal residue" evidence="2">
    <location>
        <position position="41"/>
    </location>
</feature>
<dbReference type="PANTHER" id="PTHR11702">
    <property type="entry name" value="DEVELOPMENTALLY REGULATED GTP-BINDING PROTEIN-RELATED"/>
    <property type="match status" value="1"/>
</dbReference>
<comment type="caution">
    <text evidence="2">The sequence shown here is derived from an EMBL/GenBank/DDBJ whole genome shotgun (WGS) entry which is preliminary data.</text>
</comment>
<dbReference type="InterPro" id="IPR045086">
    <property type="entry name" value="OBG_GTPase"/>
</dbReference>
<dbReference type="GO" id="GO:0003924">
    <property type="term" value="F:GTPase activity"/>
    <property type="evidence" value="ECO:0007669"/>
    <property type="project" value="InterPro"/>
</dbReference>
<sequence length="41" mass="4252">MKFVDEATIIVEAGKGGHGCLSFRREKYVPKGGPDGGDGGD</sequence>
<feature type="domain" description="Obg" evidence="1">
    <location>
        <begin position="1"/>
        <end position="41"/>
    </location>
</feature>
<dbReference type="AlphaFoldDB" id="A0A352J099"/>
<dbReference type="GO" id="GO:0042254">
    <property type="term" value="P:ribosome biogenesis"/>
    <property type="evidence" value="ECO:0007669"/>
    <property type="project" value="UniProtKB-UniRule"/>
</dbReference>
<dbReference type="EMBL" id="DNNA01000346">
    <property type="protein sequence ID" value="HBC37132.1"/>
    <property type="molecule type" value="Genomic_DNA"/>
</dbReference>
<dbReference type="InterPro" id="IPR036726">
    <property type="entry name" value="GTP1_OBG_dom_sf"/>
</dbReference>
<proteinExistence type="predicted"/>
<dbReference type="Proteomes" id="UP000263489">
    <property type="component" value="Unassembled WGS sequence"/>
</dbReference>
<evidence type="ECO:0000313" key="3">
    <source>
        <dbReference type="Proteomes" id="UP000263489"/>
    </source>
</evidence>
<name>A0A352J099_9GAMM</name>
<evidence type="ECO:0000259" key="1">
    <source>
        <dbReference type="PROSITE" id="PS51883"/>
    </source>
</evidence>
<dbReference type="Gene3D" id="2.70.210.12">
    <property type="entry name" value="GTP1/OBG domain"/>
    <property type="match status" value="1"/>
</dbReference>
<dbReference type="Pfam" id="PF01018">
    <property type="entry name" value="GTP1_OBG"/>
    <property type="match status" value="1"/>
</dbReference>
<reference evidence="2 3" key="1">
    <citation type="journal article" date="2018" name="Nat. Biotechnol.">
        <title>A standardized bacterial taxonomy based on genome phylogeny substantially revises the tree of life.</title>
        <authorList>
            <person name="Parks D.H."/>
            <person name="Chuvochina M."/>
            <person name="Waite D.W."/>
            <person name="Rinke C."/>
            <person name="Skarshewski A."/>
            <person name="Chaumeil P.A."/>
            <person name="Hugenholtz P."/>
        </authorList>
    </citation>
    <scope>NUCLEOTIDE SEQUENCE [LARGE SCALE GENOMIC DNA]</scope>
    <source>
        <strain evidence="2">UBA9380</strain>
    </source>
</reference>
<organism evidence="2 3">
    <name type="scientific">Marinobacter adhaerens</name>
    <dbReference type="NCBI Taxonomy" id="1033846"/>
    <lineage>
        <taxon>Bacteria</taxon>
        <taxon>Pseudomonadati</taxon>
        <taxon>Pseudomonadota</taxon>
        <taxon>Gammaproteobacteria</taxon>
        <taxon>Pseudomonadales</taxon>
        <taxon>Marinobacteraceae</taxon>
        <taxon>Marinobacter</taxon>
    </lineage>
</organism>
<accession>A0A352J099</accession>
<dbReference type="SUPFAM" id="SSF82051">
    <property type="entry name" value="Obg GTP-binding protein N-terminal domain"/>
    <property type="match status" value="1"/>
</dbReference>
<dbReference type="GO" id="GO:0005525">
    <property type="term" value="F:GTP binding"/>
    <property type="evidence" value="ECO:0007669"/>
    <property type="project" value="InterPro"/>
</dbReference>
<evidence type="ECO:0000313" key="2">
    <source>
        <dbReference type="EMBL" id="HBC37132.1"/>
    </source>
</evidence>
<protein>
    <submittedName>
        <fullName evidence="2">GTPase ObgE</fullName>
    </submittedName>
</protein>